<keyword evidence="4" id="KW-1185">Reference proteome</keyword>
<dbReference type="EMBL" id="FONA01000004">
    <property type="protein sequence ID" value="SFD91925.1"/>
    <property type="molecule type" value="Genomic_DNA"/>
</dbReference>
<dbReference type="STRING" id="385682.SAMN05444380_10415"/>
<dbReference type="SMART" id="SM00257">
    <property type="entry name" value="LysM"/>
    <property type="match status" value="5"/>
</dbReference>
<dbReference type="PROSITE" id="PS51782">
    <property type="entry name" value="LYSM"/>
    <property type="match status" value="5"/>
</dbReference>
<sequence>MMKNFSNRVILLLFAGHLMFSIFSLQAQDSELTRRRIIIDGKEYYLHVIQPGEGLFSIARQYNVTQQEILDANPQLDGVLQKGQILHIPIIKGRNSSVEDLKSSDRFILHTVEKGQTVWFISQKYGVDVEDIYKYNPGARQALIVGSIIKVPVNVTRQEELLSDTESDFIIYEIKPGDTLYSLSLKFRIPINELLEYNPGVRNGILVTGTYLRIPRKEKEGSDELAIVQPLEPSQISIKEGDFIYHEIQPGQTLYSISRRYQTDVHDIKEANPDINPDELKPGYILRIPRPKKDIFSDFQQPEDEDLFDFHKVRRKETLFSISRRYDVDMDIIQKVNPQVDFSNLKKGVVLKIPTDRWFIMHHPGRDGGEAGFATLPEDSIRKMVLVAHDSLCVNAEQIGSVIRPVKIALLLPFNLRATQQANIIEKIQNGDTIKTERQNRVIARRSMVFEEFYEGVLIALDRLKEDGVNVELKVYDIASGSTSVESFLRVHEKVLSDVDLIIGPALSEKLKPISDFALKHQIKLVYPLSNVNPELSRNPYLFQVNTPDTLVFDKMATEIVRQAESYNLLAVLPEADDPYASRLMKSLRQKVFYNEFALNKKINYVEYKMSGKSDQTNLEALLDPSKKNYVVVPTNNEATISKIVPTLAGLSEKNKIPIHLIGMTEWLRAQSINSEDMFQLNAQIFTFFAFDYDRTVTRQFIEKYHEWFHTEPQAVSSYFQSPTSSSGYSRYGAWGFDVTYFFVSSLAQKGPHFEYCPEPVDVDLVQFNFSFKRVSNWGGFYNDGLFLLKFLPNYKVKRVPLLSIPSALQRIEMDSSPSY</sequence>
<dbReference type="SUPFAM" id="SSF54106">
    <property type="entry name" value="LysM domain"/>
    <property type="match status" value="5"/>
</dbReference>
<dbReference type="Gene3D" id="3.40.50.2300">
    <property type="match status" value="2"/>
</dbReference>
<evidence type="ECO:0000256" key="1">
    <source>
        <dbReference type="SAM" id="SignalP"/>
    </source>
</evidence>
<dbReference type="PANTHER" id="PTHR33734:SF22">
    <property type="entry name" value="MEMBRANE-BOUND LYTIC MUREIN TRANSGLYCOSYLASE D"/>
    <property type="match status" value="1"/>
</dbReference>
<reference evidence="3 4" key="1">
    <citation type="submission" date="2016-10" db="EMBL/GenBank/DDBJ databases">
        <authorList>
            <person name="de Groot N.N."/>
        </authorList>
    </citation>
    <scope>NUCLEOTIDE SEQUENCE [LARGE SCALE GENOMIC DNA]</scope>
    <source>
        <strain evidence="3 4">DSM 19012</strain>
    </source>
</reference>
<accession>A0A1I1W9N5</accession>
<feature type="domain" description="LysM" evidence="2">
    <location>
        <begin position="170"/>
        <end position="214"/>
    </location>
</feature>
<protein>
    <submittedName>
        <fullName evidence="3">LysM domain-containing protein</fullName>
    </submittedName>
</protein>
<dbReference type="CDD" id="cd00118">
    <property type="entry name" value="LysM"/>
    <property type="match status" value="5"/>
</dbReference>
<dbReference type="OrthoDB" id="2149800at2"/>
<feature type="chain" id="PRO_5010173027" evidence="1">
    <location>
        <begin position="28"/>
        <end position="820"/>
    </location>
</feature>
<feature type="signal peptide" evidence="1">
    <location>
        <begin position="1"/>
        <end position="27"/>
    </location>
</feature>
<feature type="domain" description="LysM" evidence="2">
    <location>
        <begin position="45"/>
        <end position="88"/>
    </location>
</feature>
<dbReference type="Pfam" id="PF01476">
    <property type="entry name" value="LysM"/>
    <property type="match status" value="5"/>
</dbReference>
<proteinExistence type="predicted"/>
<dbReference type="AlphaFoldDB" id="A0A1I1W9N5"/>
<dbReference type="eggNOG" id="COG1388">
    <property type="taxonomic scope" value="Bacteria"/>
</dbReference>
<dbReference type="SUPFAM" id="SSF53822">
    <property type="entry name" value="Periplasmic binding protein-like I"/>
    <property type="match status" value="1"/>
</dbReference>
<feature type="domain" description="LysM" evidence="2">
    <location>
        <begin position="309"/>
        <end position="353"/>
    </location>
</feature>
<evidence type="ECO:0000259" key="2">
    <source>
        <dbReference type="PROSITE" id="PS51782"/>
    </source>
</evidence>
<dbReference type="PANTHER" id="PTHR33734">
    <property type="entry name" value="LYSM DOMAIN-CONTAINING GPI-ANCHORED PROTEIN 2"/>
    <property type="match status" value="1"/>
</dbReference>
<keyword evidence="1" id="KW-0732">Signal</keyword>
<dbReference type="InterPro" id="IPR036779">
    <property type="entry name" value="LysM_dom_sf"/>
</dbReference>
<evidence type="ECO:0000313" key="3">
    <source>
        <dbReference type="EMBL" id="SFD91925.1"/>
    </source>
</evidence>
<gene>
    <name evidence="3" type="ORF">SAMN05444380_10415</name>
</gene>
<feature type="domain" description="LysM" evidence="2">
    <location>
        <begin position="108"/>
        <end position="151"/>
    </location>
</feature>
<name>A0A1I1W9N5_9BACT</name>
<organism evidence="3 4">
    <name type="scientific">Thermophagus xiamenensis</name>
    <dbReference type="NCBI Taxonomy" id="385682"/>
    <lineage>
        <taxon>Bacteria</taxon>
        <taxon>Pseudomonadati</taxon>
        <taxon>Bacteroidota</taxon>
        <taxon>Bacteroidia</taxon>
        <taxon>Marinilabiliales</taxon>
        <taxon>Marinilabiliaceae</taxon>
        <taxon>Thermophagus</taxon>
    </lineage>
</organism>
<dbReference type="Proteomes" id="UP000181976">
    <property type="component" value="Unassembled WGS sequence"/>
</dbReference>
<feature type="domain" description="LysM" evidence="2">
    <location>
        <begin position="244"/>
        <end position="288"/>
    </location>
</feature>
<dbReference type="InParanoid" id="A0A1I1W9N5"/>
<dbReference type="InterPro" id="IPR028082">
    <property type="entry name" value="Peripla_BP_I"/>
</dbReference>
<dbReference type="Gene3D" id="3.10.350.10">
    <property type="entry name" value="LysM domain"/>
    <property type="match status" value="5"/>
</dbReference>
<evidence type="ECO:0000313" key="4">
    <source>
        <dbReference type="Proteomes" id="UP000181976"/>
    </source>
</evidence>
<dbReference type="InterPro" id="IPR018392">
    <property type="entry name" value="LysM"/>
</dbReference>
<dbReference type="RefSeq" id="WP_010528145.1">
    <property type="nucleotide sequence ID" value="NZ_AFSL01000073.1"/>
</dbReference>